<dbReference type="Proteomes" id="UP001327560">
    <property type="component" value="Chromosome 1"/>
</dbReference>
<sequence>MSKTGLVWGGWMILTSHPPAIRHLFMATSKSCMPNSAVDTSVLRLDNDREPNSLFFCSCCGFKMSVFKYDIFDYHGALWVQEDTLFPFKSCSEFNLSKKASFLDIQMYIAIFHDVGLSMNQNYTKHELIDFANEIDRGKPLKIYGFVCF</sequence>
<protein>
    <submittedName>
        <fullName evidence="1">Uncharacterized protein</fullName>
    </submittedName>
</protein>
<accession>A0AAQ3Q4J9</accession>
<keyword evidence="2" id="KW-1185">Reference proteome</keyword>
<proteinExistence type="predicted"/>
<evidence type="ECO:0000313" key="1">
    <source>
        <dbReference type="EMBL" id="WOK95799.1"/>
    </source>
</evidence>
<dbReference type="EMBL" id="CP136890">
    <property type="protein sequence ID" value="WOK95799.1"/>
    <property type="molecule type" value="Genomic_DNA"/>
</dbReference>
<dbReference type="AlphaFoldDB" id="A0AAQ3Q4J9"/>
<name>A0AAQ3Q4J9_9LILI</name>
<reference evidence="1 2" key="1">
    <citation type="submission" date="2023-10" db="EMBL/GenBank/DDBJ databases">
        <title>Chromosome-scale genome assembly provides insights into flower coloration mechanisms of Canna indica.</title>
        <authorList>
            <person name="Li C."/>
        </authorList>
    </citation>
    <scope>NUCLEOTIDE SEQUENCE [LARGE SCALE GENOMIC DNA]</scope>
    <source>
        <tissue evidence="1">Flower</tissue>
    </source>
</reference>
<organism evidence="1 2">
    <name type="scientific">Canna indica</name>
    <name type="common">Indian-shot</name>
    <dbReference type="NCBI Taxonomy" id="4628"/>
    <lineage>
        <taxon>Eukaryota</taxon>
        <taxon>Viridiplantae</taxon>
        <taxon>Streptophyta</taxon>
        <taxon>Embryophyta</taxon>
        <taxon>Tracheophyta</taxon>
        <taxon>Spermatophyta</taxon>
        <taxon>Magnoliopsida</taxon>
        <taxon>Liliopsida</taxon>
        <taxon>Zingiberales</taxon>
        <taxon>Cannaceae</taxon>
        <taxon>Canna</taxon>
    </lineage>
</organism>
<gene>
    <name evidence="1" type="ORF">Cni_G04506</name>
</gene>
<evidence type="ECO:0000313" key="2">
    <source>
        <dbReference type="Proteomes" id="UP001327560"/>
    </source>
</evidence>